<proteinExistence type="predicted"/>
<keyword evidence="3" id="KW-1185">Reference proteome</keyword>
<reference evidence="2" key="1">
    <citation type="submission" date="2023-04" db="EMBL/GenBank/DDBJ databases">
        <title>Ambrosiozyma monospora NBRC 1965.</title>
        <authorList>
            <person name="Ichikawa N."/>
            <person name="Sato H."/>
            <person name="Tonouchi N."/>
        </authorList>
    </citation>
    <scope>NUCLEOTIDE SEQUENCE</scope>
    <source>
        <strain evidence="2">NBRC 1965</strain>
    </source>
</reference>
<dbReference type="Proteomes" id="UP001165063">
    <property type="component" value="Unassembled WGS sequence"/>
</dbReference>
<protein>
    <submittedName>
        <fullName evidence="2">Unnamed protein product</fullName>
    </submittedName>
</protein>
<dbReference type="OrthoDB" id="3995003at2759"/>
<gene>
    <name evidence="2" type="ORF">Amon01_000983000</name>
</gene>
<name>A0A9W6T8M3_AMBMO</name>
<organism evidence="2 3">
    <name type="scientific">Ambrosiozyma monospora</name>
    <name type="common">Yeast</name>
    <name type="synonym">Endomycopsis monosporus</name>
    <dbReference type="NCBI Taxonomy" id="43982"/>
    <lineage>
        <taxon>Eukaryota</taxon>
        <taxon>Fungi</taxon>
        <taxon>Dikarya</taxon>
        <taxon>Ascomycota</taxon>
        <taxon>Saccharomycotina</taxon>
        <taxon>Pichiomycetes</taxon>
        <taxon>Pichiales</taxon>
        <taxon>Pichiaceae</taxon>
        <taxon>Ambrosiozyma</taxon>
    </lineage>
</organism>
<feature type="compositionally biased region" description="Basic residues" evidence="1">
    <location>
        <begin position="11"/>
        <end position="20"/>
    </location>
</feature>
<evidence type="ECO:0000313" key="2">
    <source>
        <dbReference type="EMBL" id="GME80376.1"/>
    </source>
</evidence>
<feature type="region of interest" description="Disordered" evidence="1">
    <location>
        <begin position="1"/>
        <end position="26"/>
    </location>
</feature>
<comment type="caution">
    <text evidence="2">The sequence shown here is derived from an EMBL/GenBank/DDBJ whole genome shotgun (WGS) entry which is preliminary data.</text>
</comment>
<evidence type="ECO:0000256" key="1">
    <source>
        <dbReference type="SAM" id="MobiDB-lite"/>
    </source>
</evidence>
<accession>A0A9W6T8M3</accession>
<sequence>MEYDSTTSIHRGVRKRRHHTPPPSEQHIVKKRLLDHLQILSLNPNTENPLVEGTNSNVLKSTRSKSPFESPLFNKKIYDANKILNNQVDANRVVIHNIDQFLKENSDGFDEYMSSKKVDNFEDIDVDCLVIPNIEFLDTKNNVDSSNSSLQAIFYNMFKKRMNGADSGDSETYYQEYISKYWSLVKYYNPQQLVYDIYINWMNVHFENDNDLDMDIDQGELENISEFSEPENKWIKTTSNYGSYYETEVASSHSVDCFSNGLERSPAHRTNLEDDDCMMLD</sequence>
<evidence type="ECO:0000313" key="3">
    <source>
        <dbReference type="Proteomes" id="UP001165063"/>
    </source>
</evidence>
<dbReference type="EMBL" id="BSXU01014183">
    <property type="protein sequence ID" value="GME80376.1"/>
    <property type="molecule type" value="Genomic_DNA"/>
</dbReference>
<dbReference type="AlphaFoldDB" id="A0A9W6T8M3"/>